<reference evidence="2 3" key="1">
    <citation type="submission" date="2018-06" db="EMBL/GenBank/DDBJ databases">
        <title>Comparative genomics reveals the genomic features of Rhizophagus irregularis, R. cerebriforme, R. diaphanum and Gigaspora rosea, and their symbiotic lifestyle signature.</title>
        <authorList>
            <person name="Morin E."/>
            <person name="San Clemente H."/>
            <person name="Chen E.C.H."/>
            <person name="De La Providencia I."/>
            <person name="Hainaut M."/>
            <person name="Kuo A."/>
            <person name="Kohler A."/>
            <person name="Murat C."/>
            <person name="Tang N."/>
            <person name="Roy S."/>
            <person name="Loubradou J."/>
            <person name="Henrissat B."/>
            <person name="Grigoriev I.V."/>
            <person name="Corradi N."/>
            <person name="Roux C."/>
            <person name="Martin F.M."/>
        </authorList>
    </citation>
    <scope>NUCLEOTIDE SEQUENCE [LARGE SCALE GENOMIC DNA]</scope>
    <source>
        <strain evidence="2 3">DAOM 227022</strain>
    </source>
</reference>
<accession>A0A397SEB9</accession>
<feature type="transmembrane region" description="Helical" evidence="1">
    <location>
        <begin position="119"/>
        <end position="138"/>
    </location>
</feature>
<feature type="transmembrane region" description="Helical" evidence="1">
    <location>
        <begin position="12"/>
        <end position="35"/>
    </location>
</feature>
<protein>
    <submittedName>
        <fullName evidence="2">Uncharacterized protein</fullName>
    </submittedName>
</protein>
<keyword evidence="3" id="KW-1185">Reference proteome</keyword>
<feature type="transmembrane region" description="Helical" evidence="1">
    <location>
        <begin position="201"/>
        <end position="223"/>
    </location>
</feature>
<evidence type="ECO:0000313" key="2">
    <source>
        <dbReference type="EMBL" id="RIA81101.1"/>
    </source>
</evidence>
<evidence type="ECO:0000313" key="3">
    <source>
        <dbReference type="Proteomes" id="UP000265703"/>
    </source>
</evidence>
<dbReference type="EMBL" id="QKYT01000847">
    <property type="protein sequence ID" value="RIA81101.1"/>
    <property type="molecule type" value="Genomic_DNA"/>
</dbReference>
<keyword evidence="1" id="KW-0812">Transmembrane</keyword>
<gene>
    <name evidence="2" type="ORF">C1645_865536</name>
</gene>
<comment type="caution">
    <text evidence="2">The sequence shown here is derived from an EMBL/GenBank/DDBJ whole genome shotgun (WGS) entry which is preliminary data.</text>
</comment>
<sequence>MASNFPQIVYKLLEPIPQYVLGCFPAMLIIGASPMKFSKKLTWAFLCLGCPFIGLFYVLNVEKGSRCIYWLSSEYFDTKYRPFGIHTMKLRISPEITTCIKRCTAKVSVLERFMSGVSVYYIVIGSLAGISMVTGPIACESWPYIPLLMSWTIPILCWRIFSEDVVVNDPNEEFRDSTEENRRIQIIMDDISSDDKNQKRATLAVTAFLSILYPWITVILAYFTPPIGYFCRSKYVTVLCAIWSFNSILACLFHLKGERKLIDKWFHLWFFVCGAIIAGLLFILALLTNNNQWWVNLFGNSCDVSNFGCV</sequence>
<keyword evidence="1" id="KW-0472">Membrane</keyword>
<evidence type="ECO:0000256" key="1">
    <source>
        <dbReference type="SAM" id="Phobius"/>
    </source>
</evidence>
<feature type="transmembrane region" description="Helical" evidence="1">
    <location>
        <begin position="267"/>
        <end position="287"/>
    </location>
</feature>
<keyword evidence="1" id="KW-1133">Transmembrane helix</keyword>
<proteinExistence type="predicted"/>
<organism evidence="2 3">
    <name type="scientific">Glomus cerebriforme</name>
    <dbReference type="NCBI Taxonomy" id="658196"/>
    <lineage>
        <taxon>Eukaryota</taxon>
        <taxon>Fungi</taxon>
        <taxon>Fungi incertae sedis</taxon>
        <taxon>Mucoromycota</taxon>
        <taxon>Glomeromycotina</taxon>
        <taxon>Glomeromycetes</taxon>
        <taxon>Glomerales</taxon>
        <taxon>Glomeraceae</taxon>
        <taxon>Glomus</taxon>
    </lineage>
</organism>
<dbReference type="AlphaFoldDB" id="A0A397SEB9"/>
<dbReference type="Proteomes" id="UP000265703">
    <property type="component" value="Unassembled WGS sequence"/>
</dbReference>
<name>A0A397SEB9_9GLOM</name>
<feature type="transmembrane region" description="Helical" evidence="1">
    <location>
        <begin position="41"/>
        <end position="59"/>
    </location>
</feature>
<feature type="transmembrane region" description="Helical" evidence="1">
    <location>
        <begin position="144"/>
        <end position="161"/>
    </location>
</feature>
<dbReference type="OrthoDB" id="2390474at2759"/>
<feature type="transmembrane region" description="Helical" evidence="1">
    <location>
        <begin position="235"/>
        <end position="255"/>
    </location>
</feature>